<dbReference type="STRING" id="94208.A0A2S4L954"/>
<dbReference type="InterPro" id="IPR051553">
    <property type="entry name" value="Ran_GTPase-activating"/>
</dbReference>
<dbReference type="PANTHER" id="PTHR45982">
    <property type="entry name" value="REGULATOR OF CHROMOSOME CONDENSATION"/>
    <property type="match status" value="1"/>
</dbReference>
<feature type="repeat" description="RCC1" evidence="3">
    <location>
        <begin position="248"/>
        <end position="301"/>
    </location>
</feature>
<evidence type="ECO:0000313" key="7">
    <source>
        <dbReference type="Proteomes" id="UP000237481"/>
    </source>
</evidence>
<feature type="repeat" description="RCC1" evidence="3">
    <location>
        <begin position="359"/>
        <end position="426"/>
    </location>
</feature>
<evidence type="ECO:0000256" key="4">
    <source>
        <dbReference type="SAM" id="MobiDB-lite"/>
    </source>
</evidence>
<dbReference type="PANTHER" id="PTHR45982:SF1">
    <property type="entry name" value="REGULATOR OF CHROMOSOME CONDENSATION"/>
    <property type="match status" value="1"/>
</dbReference>
<dbReference type="PRINTS" id="PR00633">
    <property type="entry name" value="RCCNDNSATION"/>
</dbReference>
<dbReference type="Proteomes" id="UP000237481">
    <property type="component" value="Unassembled WGS sequence"/>
</dbReference>
<dbReference type="InterPro" id="IPR058923">
    <property type="entry name" value="RCC1-like_dom"/>
</dbReference>
<keyword evidence="2" id="KW-0677">Repeat</keyword>
<dbReference type="InterPro" id="IPR009091">
    <property type="entry name" value="RCC1/BLIP-II"/>
</dbReference>
<protein>
    <recommendedName>
        <fullName evidence="5">RCC1-like domain-containing protein</fullName>
    </recommendedName>
</protein>
<accession>A0A2S4L954</accession>
<dbReference type="GO" id="GO:0005085">
    <property type="term" value="F:guanyl-nucleotide exchange factor activity"/>
    <property type="evidence" value="ECO:0007669"/>
    <property type="project" value="TreeGrafter"/>
</dbReference>
<reference evidence="6 7" key="1">
    <citation type="submission" date="2018-01" db="EMBL/GenBank/DDBJ databases">
        <title>Harnessing the power of phylogenomics to disentangle the directionality and signatures of interkingdom host jumping in the parasitic fungal genus Tolypocladium.</title>
        <authorList>
            <person name="Quandt C.A."/>
            <person name="Patterson W."/>
            <person name="Spatafora J.W."/>
        </authorList>
    </citation>
    <scope>NUCLEOTIDE SEQUENCE [LARGE SCALE GENOMIC DNA]</scope>
    <source>
        <strain evidence="6 7">NRBC 100945</strain>
    </source>
</reference>
<dbReference type="PROSITE" id="PS00625">
    <property type="entry name" value="RCC1_1"/>
    <property type="match status" value="1"/>
</dbReference>
<dbReference type="PROSITE" id="PS00626">
    <property type="entry name" value="RCC1_2"/>
    <property type="match status" value="3"/>
</dbReference>
<dbReference type="Gene3D" id="2.130.10.30">
    <property type="entry name" value="Regulator of chromosome condensation 1/beta-lactamase-inhibitor protein II"/>
    <property type="match status" value="1"/>
</dbReference>
<evidence type="ECO:0000313" key="6">
    <source>
        <dbReference type="EMBL" id="POR38947.1"/>
    </source>
</evidence>
<feature type="region of interest" description="Disordered" evidence="4">
    <location>
        <begin position="133"/>
        <end position="161"/>
    </location>
</feature>
<evidence type="ECO:0000256" key="2">
    <source>
        <dbReference type="ARBA" id="ARBA00022737"/>
    </source>
</evidence>
<keyword evidence="1" id="KW-0344">Guanine-nucleotide releasing factor</keyword>
<dbReference type="InterPro" id="IPR000408">
    <property type="entry name" value="Reg_chr_condens"/>
</dbReference>
<dbReference type="PROSITE" id="PS50012">
    <property type="entry name" value="RCC1_3"/>
    <property type="match status" value="5"/>
</dbReference>
<organism evidence="6 7">
    <name type="scientific">Tolypocladium paradoxum</name>
    <dbReference type="NCBI Taxonomy" id="94208"/>
    <lineage>
        <taxon>Eukaryota</taxon>
        <taxon>Fungi</taxon>
        <taxon>Dikarya</taxon>
        <taxon>Ascomycota</taxon>
        <taxon>Pezizomycotina</taxon>
        <taxon>Sordariomycetes</taxon>
        <taxon>Hypocreomycetidae</taxon>
        <taxon>Hypocreales</taxon>
        <taxon>Ophiocordycipitaceae</taxon>
        <taxon>Tolypocladium</taxon>
    </lineage>
</organism>
<dbReference type="OrthoDB" id="61110at2759"/>
<gene>
    <name evidence="6" type="ORF">TPAR_00847</name>
</gene>
<feature type="repeat" description="RCC1" evidence="3">
    <location>
        <begin position="302"/>
        <end position="358"/>
    </location>
</feature>
<dbReference type="Pfam" id="PF25390">
    <property type="entry name" value="WD40_RLD"/>
    <property type="match status" value="1"/>
</dbReference>
<comment type="caution">
    <text evidence="6">The sequence shown here is derived from an EMBL/GenBank/DDBJ whole genome shotgun (WGS) entry which is preliminary data.</text>
</comment>
<dbReference type="AlphaFoldDB" id="A0A2S4L954"/>
<dbReference type="GO" id="GO:0005737">
    <property type="term" value="C:cytoplasm"/>
    <property type="evidence" value="ECO:0007669"/>
    <property type="project" value="TreeGrafter"/>
</dbReference>
<feature type="repeat" description="RCC1" evidence="3">
    <location>
        <begin position="190"/>
        <end position="247"/>
    </location>
</feature>
<evidence type="ECO:0000256" key="1">
    <source>
        <dbReference type="ARBA" id="ARBA00022658"/>
    </source>
</evidence>
<feature type="region of interest" description="Disordered" evidence="4">
    <location>
        <begin position="1"/>
        <end position="61"/>
    </location>
</feature>
<proteinExistence type="predicted"/>
<sequence length="486" mass="51115">MAPHRRPQPRPHPESAPDELDEQHPSKKAKVGSTPALRKDGAPSSKGRRQPSTKHEIPKPLAINTVPTDVVALLVFGSGENGELGLGPKQTKPAVPASILISIPTMGPVALTADNKIVTWGVNDSNALGRNTDWDGGLRDVDVESDEEEGELNPHESTPAEIPGGCFPLGTRFVDVAAGDSCSFALTDIGLVYGWGTFRDPEGNEGFGYESDGTLITKQETPALVQGLQRITQITCGANHALALDSSGNIWAWGSGNQNQFGQHLFGRHQERLKPRIVRACRKNAKYIASGEYHCFAVDRKDNVWGWGLNSFGQAGDAKTAGSDSGLVPFPTKIPGLCGKGVTILSGGAHHSAAVTADGQCLVWGRMDGGQLGVAFTPGQLQDETLVRCDERSKPRICLRPTAVSNVGKGLHVACGTDHTIFVNTDGHAYATGFGSEGQLGLGSDDDVDVAERIGGEGVKDKLLTWAGAGGQFSAVAAPAKLANGC</sequence>
<feature type="compositionally biased region" description="Basic and acidic residues" evidence="4">
    <location>
        <begin position="133"/>
        <end position="142"/>
    </location>
</feature>
<evidence type="ECO:0000259" key="5">
    <source>
        <dbReference type="Pfam" id="PF25390"/>
    </source>
</evidence>
<dbReference type="EMBL" id="PKSG01000085">
    <property type="protein sequence ID" value="POR38947.1"/>
    <property type="molecule type" value="Genomic_DNA"/>
</dbReference>
<keyword evidence="7" id="KW-1185">Reference proteome</keyword>
<feature type="repeat" description="RCC1" evidence="3">
    <location>
        <begin position="115"/>
        <end position="189"/>
    </location>
</feature>
<name>A0A2S4L954_9HYPO</name>
<evidence type="ECO:0000256" key="3">
    <source>
        <dbReference type="PROSITE-ProRule" id="PRU00235"/>
    </source>
</evidence>
<feature type="domain" description="RCC1-like" evidence="5">
    <location>
        <begin position="73"/>
        <end position="476"/>
    </location>
</feature>
<dbReference type="SUPFAM" id="SSF50985">
    <property type="entry name" value="RCC1/BLIP-II"/>
    <property type="match status" value="1"/>
</dbReference>